<feature type="compositionally biased region" description="Low complexity" evidence="1">
    <location>
        <begin position="148"/>
        <end position="166"/>
    </location>
</feature>
<protein>
    <submittedName>
        <fullName evidence="2">Uncharacterized protein</fullName>
    </submittedName>
</protein>
<dbReference type="EMBL" id="JACEFO010002487">
    <property type="protein sequence ID" value="KAF8657713.1"/>
    <property type="molecule type" value="Genomic_DNA"/>
</dbReference>
<keyword evidence="3" id="KW-1185">Reference proteome</keyword>
<name>A0A835AHJ6_9POAL</name>
<feature type="compositionally biased region" description="Basic residues" evidence="1">
    <location>
        <begin position="73"/>
        <end position="89"/>
    </location>
</feature>
<organism evidence="2 3">
    <name type="scientific">Digitaria exilis</name>
    <dbReference type="NCBI Taxonomy" id="1010633"/>
    <lineage>
        <taxon>Eukaryota</taxon>
        <taxon>Viridiplantae</taxon>
        <taxon>Streptophyta</taxon>
        <taxon>Embryophyta</taxon>
        <taxon>Tracheophyta</taxon>
        <taxon>Spermatophyta</taxon>
        <taxon>Magnoliopsida</taxon>
        <taxon>Liliopsida</taxon>
        <taxon>Poales</taxon>
        <taxon>Poaceae</taxon>
        <taxon>PACMAD clade</taxon>
        <taxon>Panicoideae</taxon>
        <taxon>Panicodae</taxon>
        <taxon>Paniceae</taxon>
        <taxon>Anthephorinae</taxon>
        <taxon>Digitaria</taxon>
    </lineage>
</organism>
<reference evidence="2" key="1">
    <citation type="submission" date="2020-07" db="EMBL/GenBank/DDBJ databases">
        <title>Genome sequence and genetic diversity analysis of an under-domesticated orphan crop, white fonio (Digitaria exilis).</title>
        <authorList>
            <person name="Bennetzen J.L."/>
            <person name="Chen S."/>
            <person name="Ma X."/>
            <person name="Wang X."/>
            <person name="Yssel A.E.J."/>
            <person name="Chaluvadi S.R."/>
            <person name="Johnson M."/>
            <person name="Gangashetty P."/>
            <person name="Hamidou F."/>
            <person name="Sanogo M.D."/>
            <person name="Zwaenepoel A."/>
            <person name="Wallace J."/>
            <person name="Van De Peer Y."/>
            <person name="Van Deynze A."/>
        </authorList>
    </citation>
    <scope>NUCLEOTIDE SEQUENCE</scope>
    <source>
        <tissue evidence="2">Leaves</tissue>
    </source>
</reference>
<evidence type="ECO:0000313" key="2">
    <source>
        <dbReference type="EMBL" id="KAF8657713.1"/>
    </source>
</evidence>
<gene>
    <name evidence="2" type="ORF">HU200_059870</name>
</gene>
<evidence type="ECO:0000256" key="1">
    <source>
        <dbReference type="SAM" id="MobiDB-lite"/>
    </source>
</evidence>
<dbReference type="AlphaFoldDB" id="A0A835AHJ6"/>
<dbReference type="Proteomes" id="UP000636709">
    <property type="component" value="Unassembled WGS sequence"/>
</dbReference>
<evidence type="ECO:0000313" key="3">
    <source>
        <dbReference type="Proteomes" id="UP000636709"/>
    </source>
</evidence>
<proteinExistence type="predicted"/>
<feature type="region of interest" description="Disordered" evidence="1">
    <location>
        <begin position="145"/>
        <end position="177"/>
    </location>
</feature>
<feature type="region of interest" description="Disordered" evidence="1">
    <location>
        <begin position="71"/>
        <end position="105"/>
    </location>
</feature>
<comment type="caution">
    <text evidence="2">The sequence shown here is derived from an EMBL/GenBank/DDBJ whole genome shotgun (WGS) entry which is preliminary data.</text>
</comment>
<accession>A0A835AHJ6</accession>
<sequence length="247" mass="27042">MLASICRRRLAIPLRQILAARRRRRRRHEPLPFQPRSRPAAVPRLLLLHRCGGLRQARAMSRHGLLPALMRPLPRRRPHPGYGSGRRRQGPPPRVRLLRGSSHPRVAPRAVAPHLGSRPHHPPQALFLILARLRAPIPLHQGPASCRATWTTTSSPASSISEASTAPMTTSGRQPAACPARFCPTRTRSCGSWRRSAAATSLGSPSPNSSSIWALSWYPSTTSTRPSITLRSSALASRTWASSTASS</sequence>